<proteinExistence type="predicted"/>
<reference evidence="1" key="1">
    <citation type="submission" date="2023-09" db="UniProtKB">
        <authorList>
            <consortium name="Ensembl"/>
        </authorList>
    </citation>
    <scope>IDENTIFICATION</scope>
</reference>
<dbReference type="Ensembl" id="ENSSPAT00000011286.1">
    <property type="protein sequence ID" value="ENSSPAP00000011090.1"/>
    <property type="gene ID" value="ENSSPAG00000008443.1"/>
</dbReference>
<dbReference type="STRING" id="144197.ENSSPAP00000011090"/>
<dbReference type="GeneTree" id="ENSGT00940000179410"/>
<accession>A0A3B4ZS55</accession>
<name>A0A3B4ZS55_9TELE</name>
<evidence type="ECO:0008006" key="2">
    <source>
        <dbReference type="Google" id="ProtNLM"/>
    </source>
</evidence>
<protein>
    <recommendedName>
        <fullName evidence="2">Carbohydrate kinase FGGY N-terminal domain-containing protein</fullName>
    </recommendedName>
</protein>
<sequence length="66" mass="7371">MAAGRDSALYLGLDFSTQQLKAVAIDGDLSVVHQSSVQFDAELPHFRYRHRFDPLNPNRCRVGPEG</sequence>
<evidence type="ECO:0000313" key="1">
    <source>
        <dbReference type="Ensembl" id="ENSSPAP00000011090.1"/>
    </source>
</evidence>
<organism evidence="1">
    <name type="scientific">Stegastes partitus</name>
    <name type="common">bicolor damselfish</name>
    <dbReference type="NCBI Taxonomy" id="144197"/>
    <lineage>
        <taxon>Eukaryota</taxon>
        <taxon>Metazoa</taxon>
        <taxon>Chordata</taxon>
        <taxon>Craniata</taxon>
        <taxon>Vertebrata</taxon>
        <taxon>Euteleostomi</taxon>
        <taxon>Actinopterygii</taxon>
        <taxon>Neopterygii</taxon>
        <taxon>Teleostei</taxon>
        <taxon>Neoteleostei</taxon>
        <taxon>Acanthomorphata</taxon>
        <taxon>Ovalentaria</taxon>
        <taxon>Pomacentridae</taxon>
        <taxon>Stegastes</taxon>
    </lineage>
</organism>
<dbReference type="Gene3D" id="3.30.420.40">
    <property type="match status" value="1"/>
</dbReference>
<dbReference type="AlphaFoldDB" id="A0A3B4ZS55"/>